<dbReference type="InterPro" id="IPR052784">
    <property type="entry name" value="Perforin-1_pore-forming"/>
</dbReference>
<dbReference type="GO" id="GO:0051607">
    <property type="term" value="P:defense response to virus"/>
    <property type="evidence" value="ECO:0007669"/>
    <property type="project" value="TreeGrafter"/>
</dbReference>
<gene>
    <name evidence="10" type="ORF">Q5P01_025499</name>
</gene>
<dbReference type="PROSITE" id="PS50004">
    <property type="entry name" value="C2"/>
    <property type="match status" value="2"/>
</dbReference>
<dbReference type="PANTHER" id="PTHR46096">
    <property type="entry name" value="PERFORIN-1"/>
    <property type="match status" value="1"/>
</dbReference>
<dbReference type="GO" id="GO:0016020">
    <property type="term" value="C:membrane"/>
    <property type="evidence" value="ECO:0007669"/>
    <property type="project" value="UniProtKB-SubCell"/>
</dbReference>
<organism evidence="10 11">
    <name type="scientific">Channa striata</name>
    <name type="common">Snakehead murrel</name>
    <name type="synonym">Ophicephalus striatus</name>
    <dbReference type="NCBI Taxonomy" id="64152"/>
    <lineage>
        <taxon>Eukaryota</taxon>
        <taxon>Metazoa</taxon>
        <taxon>Chordata</taxon>
        <taxon>Craniata</taxon>
        <taxon>Vertebrata</taxon>
        <taxon>Euteleostomi</taxon>
        <taxon>Actinopterygii</taxon>
        <taxon>Neopterygii</taxon>
        <taxon>Teleostei</taxon>
        <taxon>Neoteleostei</taxon>
        <taxon>Acanthomorphata</taxon>
        <taxon>Anabantaria</taxon>
        <taxon>Anabantiformes</taxon>
        <taxon>Channoidei</taxon>
        <taxon>Channidae</taxon>
        <taxon>Channa</taxon>
    </lineage>
</organism>
<name>A0AA88IWW5_CHASR</name>
<dbReference type="Pfam" id="PF01823">
    <property type="entry name" value="MACPF"/>
    <property type="match status" value="2"/>
</dbReference>
<keyword evidence="4" id="KW-0964">Secreted</keyword>
<comment type="subcellular location">
    <subcellularLocation>
        <location evidence="1">Membrane</location>
    </subcellularLocation>
    <subcellularLocation>
        <location evidence="2">Secreted</location>
    </subcellularLocation>
</comment>
<dbReference type="Gene3D" id="2.60.40.150">
    <property type="entry name" value="C2 domain"/>
    <property type="match status" value="2"/>
</dbReference>
<evidence type="ECO:0000256" key="6">
    <source>
        <dbReference type="ARBA" id="ARBA00023136"/>
    </source>
</evidence>
<dbReference type="PROSITE" id="PS00279">
    <property type="entry name" value="MACPF_1"/>
    <property type="match status" value="2"/>
</dbReference>
<evidence type="ECO:0000259" key="9">
    <source>
        <dbReference type="PROSITE" id="PS51412"/>
    </source>
</evidence>
<dbReference type="GO" id="GO:0001771">
    <property type="term" value="P:immunological synapse formation"/>
    <property type="evidence" value="ECO:0007669"/>
    <property type="project" value="TreeGrafter"/>
</dbReference>
<evidence type="ECO:0000259" key="8">
    <source>
        <dbReference type="PROSITE" id="PS50004"/>
    </source>
</evidence>
<keyword evidence="5" id="KW-0204">Cytolysis</keyword>
<feature type="domain" description="C2" evidence="8">
    <location>
        <begin position="336"/>
        <end position="451"/>
    </location>
</feature>
<dbReference type="PROSITE" id="PS51412">
    <property type="entry name" value="MACPF_2"/>
    <property type="match status" value="2"/>
</dbReference>
<comment type="similarity">
    <text evidence="3">Belongs to the complement C6/C7/C8/C9 family.</text>
</comment>
<dbReference type="InterPro" id="IPR020864">
    <property type="entry name" value="MACPF"/>
</dbReference>
<evidence type="ECO:0000256" key="1">
    <source>
        <dbReference type="ARBA" id="ARBA00004370"/>
    </source>
</evidence>
<evidence type="ECO:0000256" key="5">
    <source>
        <dbReference type="ARBA" id="ARBA00022852"/>
    </source>
</evidence>
<feature type="domain" description="MACPF" evidence="9">
    <location>
        <begin position="477"/>
        <end position="823"/>
    </location>
</feature>
<dbReference type="GO" id="GO:0005576">
    <property type="term" value="C:extracellular region"/>
    <property type="evidence" value="ECO:0007669"/>
    <property type="project" value="UniProtKB-SubCell"/>
</dbReference>
<dbReference type="SUPFAM" id="SSF49562">
    <property type="entry name" value="C2 domain (Calcium/lipid-binding domain, CaLB)"/>
    <property type="match status" value="2"/>
</dbReference>
<dbReference type="Proteomes" id="UP001187415">
    <property type="component" value="Unassembled WGS sequence"/>
</dbReference>
<dbReference type="SMART" id="SM00239">
    <property type="entry name" value="C2"/>
    <property type="match status" value="2"/>
</dbReference>
<sequence length="966" mass="109316">MCSTRQALICHTRSSLLLSHALLYNPAPTQPDGEGFDVVTLQQRGAYMIDVTTYLTPNGTCKLCSNRLQGNRLQKLPLSAVDWRAFGQCNSGVNHREHTSVSSLIDTFTSEEGHNWKNGLDLDYFGVVGRSLGGTRSRMYNFAKSKSREDRYTFSTHEVICKHYSYREQYNKLIQTYGTHYIRQVHLGGRLRRLTAARTCLSTVNGLNKEEVHGCFLYSLTSDLGLPTSGYTGSCSKVLHNQYLSTRYSGGLYKHLTEVTGGIDFHGEFSPTEDKSKAYRDWLETLVEHPGAVWYDLRPMYDLIPNEAQREGMKHTIKKYLVRNAVRRSTPEPSCSGYKSNIASNCCPRQAWRGTLEVTVVQAWDLYGDVGSVTEAYVKLSFGSNHYETKMISSNDPIWNAEFKLGKVDTHNVLKLQVWDEDTYDEDDLLLDCATQPTQGSYIYTSMFFFTTPPRLCLTLLLVLSDHSHVLSCRIGKRRQCESAPFVPGYNLVGEGFDVVTLQHKGAYVIDVTTYLTPNGTCTLCSNHLQANRLQKLPLSAIDWRAFYHYKDEFFSKVHTSVSSLIETYTSNQGHNWKTGLDLGKFVSAGLSVGGTRSGLYKFAKAKTREDRYTFSTHEALCKHYSYRVSSKPPLSSEFRKDLADLPRFYNSATKQQYYEIIHTYGTHYIRQVLLGGQLRRLTATRTCLSTLNRLSTDEVHSCLSYGVSLGLGKMGLSSNSHSCNKVQQNQDTVTGYSSGLHQHHTEVIGGSGWYGEYSLTRNDSQGYKRWLSTLKNQPAIVWYALKPLYKLMLKKPQKAGMKAAIEQYLADNAVSDSHSDPYCGWYSPNLASNCCPQQAWRGTLVVTIVQAWGLQGDIAGDTDAYVKMWFGSVYRRTSMIMSNKPYWNTRYDLGMVDTHGVLKFELWDEDIWHDDLLISGREDPIQGSYLLTFKGSPGTLEIKYTLTCAAHLTGRYCQYYKPSPR</sequence>
<keyword evidence="7" id="KW-1015">Disulfide bond</keyword>
<proteinExistence type="inferred from homology"/>
<evidence type="ECO:0008006" key="12">
    <source>
        <dbReference type="Google" id="ProtNLM"/>
    </source>
</evidence>
<dbReference type="GO" id="GO:0001913">
    <property type="term" value="P:T cell mediated cytotoxicity"/>
    <property type="evidence" value="ECO:0007669"/>
    <property type="project" value="TreeGrafter"/>
</dbReference>
<feature type="domain" description="MACPF" evidence="9">
    <location>
        <begin position="15"/>
        <end position="337"/>
    </location>
</feature>
<evidence type="ECO:0000256" key="3">
    <source>
        <dbReference type="ARBA" id="ARBA00009214"/>
    </source>
</evidence>
<dbReference type="PANTHER" id="PTHR46096:SF1">
    <property type="entry name" value="PERFORIN 1.5"/>
    <property type="match status" value="1"/>
</dbReference>
<dbReference type="Pfam" id="PF00168">
    <property type="entry name" value="C2"/>
    <property type="match status" value="2"/>
</dbReference>
<evidence type="ECO:0000256" key="7">
    <source>
        <dbReference type="ARBA" id="ARBA00023157"/>
    </source>
</evidence>
<comment type="caution">
    <text evidence="10">The sequence shown here is derived from an EMBL/GenBank/DDBJ whole genome shotgun (WGS) entry which is preliminary data.</text>
</comment>
<dbReference type="GO" id="GO:0031640">
    <property type="term" value="P:killing of cells of another organism"/>
    <property type="evidence" value="ECO:0007669"/>
    <property type="project" value="UniProtKB-KW"/>
</dbReference>
<feature type="domain" description="C2" evidence="8">
    <location>
        <begin position="825"/>
        <end position="941"/>
    </location>
</feature>
<dbReference type="InterPro" id="IPR020863">
    <property type="entry name" value="MACPF_CS"/>
</dbReference>
<keyword evidence="11" id="KW-1185">Reference proteome</keyword>
<dbReference type="InterPro" id="IPR000008">
    <property type="entry name" value="C2_dom"/>
</dbReference>
<dbReference type="SMART" id="SM00457">
    <property type="entry name" value="MACPF"/>
    <property type="match status" value="2"/>
</dbReference>
<evidence type="ECO:0000256" key="4">
    <source>
        <dbReference type="ARBA" id="ARBA00022525"/>
    </source>
</evidence>
<evidence type="ECO:0000256" key="2">
    <source>
        <dbReference type="ARBA" id="ARBA00004613"/>
    </source>
</evidence>
<reference evidence="10" key="1">
    <citation type="submission" date="2023-07" db="EMBL/GenBank/DDBJ databases">
        <title>Chromosome-level Genome Assembly of Striped Snakehead (Channa striata).</title>
        <authorList>
            <person name="Liu H."/>
        </authorList>
    </citation>
    <scope>NUCLEOTIDE SEQUENCE</scope>
    <source>
        <strain evidence="10">Gz</strain>
        <tissue evidence="10">Muscle</tissue>
    </source>
</reference>
<dbReference type="AlphaFoldDB" id="A0AA88IWW5"/>
<dbReference type="EMBL" id="JAUPFM010000021">
    <property type="protein sequence ID" value="KAK2817308.1"/>
    <property type="molecule type" value="Genomic_DNA"/>
</dbReference>
<evidence type="ECO:0000313" key="11">
    <source>
        <dbReference type="Proteomes" id="UP001187415"/>
    </source>
</evidence>
<dbReference type="InterPro" id="IPR035892">
    <property type="entry name" value="C2_domain_sf"/>
</dbReference>
<dbReference type="GO" id="GO:0022829">
    <property type="term" value="F:wide pore channel activity"/>
    <property type="evidence" value="ECO:0007669"/>
    <property type="project" value="TreeGrafter"/>
</dbReference>
<evidence type="ECO:0000313" key="10">
    <source>
        <dbReference type="EMBL" id="KAK2817308.1"/>
    </source>
</evidence>
<keyword evidence="6" id="KW-0472">Membrane</keyword>
<protein>
    <recommendedName>
        <fullName evidence="12">Perforin-1-like</fullName>
    </recommendedName>
</protein>
<accession>A0AA88IWW5</accession>